<name>A0A0A7CLP8_9STRA</name>
<dbReference type="PANTHER" id="PTHR43806:SF67">
    <property type="entry name" value="EGF-LIKE DOMAIN-CONTAINING PROTEIN"/>
    <property type="match status" value="1"/>
</dbReference>
<dbReference type="PROSITE" id="PS00138">
    <property type="entry name" value="SUBTILASE_SER"/>
    <property type="match status" value="1"/>
</dbReference>
<dbReference type="Proteomes" id="UP000243217">
    <property type="component" value="Unassembled WGS sequence"/>
</dbReference>
<evidence type="ECO:0000256" key="5">
    <source>
        <dbReference type="ARBA" id="ARBA00023529"/>
    </source>
</evidence>
<proteinExistence type="inferred from homology"/>
<keyword evidence="4 8" id="KW-0720">Serine protease</keyword>
<dbReference type="InterPro" id="IPR000209">
    <property type="entry name" value="Peptidase_S8/S53_dom"/>
</dbReference>
<evidence type="ECO:0000313" key="13">
    <source>
        <dbReference type="EMBL" id="OQS07469.1"/>
    </source>
</evidence>
<keyword evidence="14" id="KW-1185">Reference proteome</keyword>
<protein>
    <recommendedName>
        <fullName evidence="6">subtilisin</fullName>
        <ecNumber evidence="6">3.4.21.62</ecNumber>
    </recommendedName>
</protein>
<evidence type="ECO:0000256" key="6">
    <source>
        <dbReference type="ARBA" id="ARBA00023619"/>
    </source>
</evidence>
<feature type="compositionally biased region" description="Low complexity" evidence="9">
    <location>
        <begin position="508"/>
        <end position="543"/>
    </location>
</feature>
<dbReference type="InterPro" id="IPR035992">
    <property type="entry name" value="Ricin_B-like_lectins"/>
</dbReference>
<dbReference type="GO" id="GO:0006508">
    <property type="term" value="P:proteolysis"/>
    <property type="evidence" value="ECO:0007669"/>
    <property type="project" value="UniProtKB-KW"/>
</dbReference>
<feature type="region of interest" description="Disordered" evidence="9">
    <location>
        <begin position="508"/>
        <end position="562"/>
    </location>
</feature>
<dbReference type="EC" id="3.4.21.62" evidence="6"/>
<feature type="domain" description="Ricin B lectin" evidence="11">
    <location>
        <begin position="562"/>
        <end position="682"/>
    </location>
</feature>
<feature type="active site" description="Charge relay system" evidence="7 8">
    <location>
        <position position="199"/>
    </location>
</feature>
<dbReference type="Pfam" id="PF00652">
    <property type="entry name" value="Ricin_B_lectin"/>
    <property type="match status" value="1"/>
</dbReference>
<sequence>MLRCLAALTVLLVAVLAVDLPTGNHTKIDIDVWNDLHEKPSVNAIVEFAGMRKFWSDNKEYADLDKPSSNIRVRDLLRSVASRAQENARLILEKKVPHRRRLDNSTEPEVCPGVDDVVLQDLWVANQFKVFSLTLCIAEQLSNLPRVSRIRYGYTMKLDTPAITQDATGTNSWGVAAVGAPNVWANGHQGQGIIVGSIDSGVRYTHDALKSNFRGDYGWFDAVNATTTPMDVNGHGTHTMGTIAGSHGIGVAPGVSWMACRACSSSECLEADLLTCMQFMLCPTDVYGKNEDCKKYPRVVNNSWGAGATDIPSYKAAIEAWRRAGIIPVFSNGNTGGSGCGSVQSPADYDNVISVGNVDSSGLLSPTSSRGPTKLGSIKPNIAAPGVAIVSASFSSDTQYATMSGTSMAAPHVTGAIALLLSQNPSYGYDDVLKILTSTADTSKLQATTPQICGSLNSIGVFPNNHYGSGQLNLVAAFAPTSTPPITLSPNTSAPAPVPVNVTTVTPVATSRSPTIPPSSAGSSSSNSPYLPSSTPSSNSVPSPTTPGPTLPPSSVSPTNNTDVVLVAPNNRVVATGNGAVQAMSVLTSAAVHGVAITYRPATQQLVSSSGECLDASPIPNSSGYVLHLWPCRLSNINQRWVVKNHGIQHGRHPNLCMAVVASSVGVAACDSTAPSQQMSALPLNVAMDYLSK</sequence>
<dbReference type="InterPro" id="IPR015500">
    <property type="entry name" value="Peptidase_S8_subtilisin-rel"/>
</dbReference>
<evidence type="ECO:0000256" key="10">
    <source>
        <dbReference type="SAM" id="SignalP"/>
    </source>
</evidence>
<dbReference type="Pfam" id="PF00082">
    <property type="entry name" value="Peptidase_S8"/>
    <property type="match status" value="1"/>
</dbReference>
<evidence type="ECO:0000256" key="9">
    <source>
        <dbReference type="SAM" id="MobiDB-lite"/>
    </source>
</evidence>
<comment type="catalytic activity">
    <reaction evidence="5">
        <text>Hydrolysis of proteins with broad specificity for peptide bonds, and a preference for a large uncharged residue in P1. Hydrolyzes peptide amides.</text>
        <dbReference type="EC" id="3.4.21.62"/>
    </reaction>
</comment>
<accession>A0A0A7CLP8</accession>
<feature type="active site" description="Charge relay system" evidence="7 8">
    <location>
        <position position="407"/>
    </location>
</feature>
<dbReference type="InterPro" id="IPR036852">
    <property type="entry name" value="Peptidase_S8/S53_dom_sf"/>
</dbReference>
<feature type="compositionally biased region" description="Low complexity" evidence="9">
    <location>
        <begin position="553"/>
        <end position="562"/>
    </location>
</feature>
<organism evidence="12">
    <name type="scientific">Thraustotheca clavata</name>
    <dbReference type="NCBI Taxonomy" id="74557"/>
    <lineage>
        <taxon>Eukaryota</taxon>
        <taxon>Sar</taxon>
        <taxon>Stramenopiles</taxon>
        <taxon>Oomycota</taxon>
        <taxon>Saprolegniomycetes</taxon>
        <taxon>Saprolegniales</taxon>
        <taxon>Achlyaceae</taxon>
        <taxon>Thraustotheca</taxon>
    </lineage>
</organism>
<evidence type="ECO:0000256" key="2">
    <source>
        <dbReference type="ARBA" id="ARBA00022670"/>
    </source>
</evidence>
<evidence type="ECO:0000259" key="11">
    <source>
        <dbReference type="SMART" id="SM00458"/>
    </source>
</evidence>
<dbReference type="EMBL" id="JNBS01000236">
    <property type="protein sequence ID" value="OQS07469.1"/>
    <property type="molecule type" value="Genomic_DNA"/>
</dbReference>
<comment type="similarity">
    <text evidence="1 8">Belongs to the peptidase S8 family.</text>
</comment>
<gene>
    <name evidence="13" type="ORF">THRCLA_00516</name>
</gene>
<dbReference type="STRING" id="74557.A0A0A7CLP8"/>
<dbReference type="PROSITE" id="PS50231">
    <property type="entry name" value="RICIN_B_LECTIN"/>
    <property type="match status" value="1"/>
</dbReference>
<dbReference type="PRINTS" id="PR00723">
    <property type="entry name" value="SUBTILISIN"/>
</dbReference>
<dbReference type="InterPro" id="IPR023828">
    <property type="entry name" value="Peptidase_S8_Ser-AS"/>
</dbReference>
<keyword evidence="3 8" id="KW-0378">Hydrolase</keyword>
<evidence type="ECO:0000256" key="4">
    <source>
        <dbReference type="ARBA" id="ARBA00022825"/>
    </source>
</evidence>
<dbReference type="Gene3D" id="2.80.10.50">
    <property type="match status" value="1"/>
</dbReference>
<dbReference type="InterPro" id="IPR000772">
    <property type="entry name" value="Ricin_B_lectin"/>
</dbReference>
<dbReference type="SMART" id="SM00458">
    <property type="entry name" value="RICIN"/>
    <property type="match status" value="1"/>
</dbReference>
<reference evidence="12 14" key="1">
    <citation type="journal article" date="2014" name="Genome Biol. Evol.">
        <title>The secreted proteins of Achlya hypogyna and Thraustotheca clavata identify the ancestral oomycete secretome and reveal gene acquisitions by horizontal gene transfer.</title>
        <authorList>
            <person name="Misner I."/>
            <person name="Blouin N."/>
            <person name="Leonard G."/>
            <person name="Richards T.A."/>
            <person name="Lane C.E."/>
        </authorList>
    </citation>
    <scope>NUCLEOTIDE SEQUENCE</scope>
    <source>
        <strain evidence="12 14">ATCC 34112</strain>
    </source>
</reference>
<feature type="signal peptide" evidence="10">
    <location>
        <begin position="1"/>
        <end position="17"/>
    </location>
</feature>
<dbReference type="GO" id="GO:0004252">
    <property type="term" value="F:serine-type endopeptidase activity"/>
    <property type="evidence" value="ECO:0007669"/>
    <property type="project" value="UniProtKB-UniRule"/>
</dbReference>
<evidence type="ECO:0000256" key="3">
    <source>
        <dbReference type="ARBA" id="ARBA00022801"/>
    </source>
</evidence>
<evidence type="ECO:0000256" key="8">
    <source>
        <dbReference type="PROSITE-ProRule" id="PRU01240"/>
    </source>
</evidence>
<evidence type="ECO:0000256" key="7">
    <source>
        <dbReference type="PIRSR" id="PIRSR615500-1"/>
    </source>
</evidence>
<dbReference type="Gene3D" id="3.40.50.200">
    <property type="entry name" value="Peptidase S8/S53 domain"/>
    <property type="match status" value="1"/>
</dbReference>
<evidence type="ECO:0000313" key="12">
    <source>
        <dbReference type="EMBL" id="AIG55393.1"/>
    </source>
</evidence>
<keyword evidence="10" id="KW-0732">Signal</keyword>
<feature type="active site" description="Charge relay system" evidence="7 8">
    <location>
        <position position="235"/>
    </location>
</feature>
<dbReference type="PANTHER" id="PTHR43806">
    <property type="entry name" value="PEPTIDASE S8"/>
    <property type="match status" value="1"/>
</dbReference>
<dbReference type="InterPro" id="IPR050131">
    <property type="entry name" value="Peptidase_S8_subtilisin-like"/>
</dbReference>
<dbReference type="EMBL" id="KM037932">
    <property type="protein sequence ID" value="AIG55393.1"/>
    <property type="molecule type" value="Genomic_DNA"/>
</dbReference>
<dbReference type="PROSITE" id="PS51892">
    <property type="entry name" value="SUBTILASE"/>
    <property type="match status" value="1"/>
</dbReference>
<feature type="chain" id="PRO_5002025780" description="subtilisin" evidence="10">
    <location>
        <begin position="18"/>
        <end position="693"/>
    </location>
</feature>
<evidence type="ECO:0000313" key="14">
    <source>
        <dbReference type="Proteomes" id="UP000243217"/>
    </source>
</evidence>
<keyword evidence="2 8" id="KW-0645">Protease</keyword>
<dbReference type="AlphaFoldDB" id="A0A0A7CLP8"/>
<dbReference type="OrthoDB" id="206201at2759"/>
<evidence type="ECO:0000256" key="1">
    <source>
        <dbReference type="ARBA" id="ARBA00011073"/>
    </source>
</evidence>
<dbReference type="SUPFAM" id="SSF52743">
    <property type="entry name" value="Subtilisin-like"/>
    <property type="match status" value="1"/>
</dbReference>
<dbReference type="SUPFAM" id="SSF50370">
    <property type="entry name" value="Ricin B-like lectins"/>
    <property type="match status" value="1"/>
</dbReference>